<gene>
    <name evidence="2" type="ORF">Uis4E_1471</name>
</gene>
<organism evidence="2 3">
    <name type="scientific">Bifidobacterium parmae</name>
    <dbReference type="NCBI Taxonomy" id="361854"/>
    <lineage>
        <taxon>Bacteria</taxon>
        <taxon>Bacillati</taxon>
        <taxon>Actinomycetota</taxon>
        <taxon>Actinomycetes</taxon>
        <taxon>Bifidobacteriales</taxon>
        <taxon>Bifidobacteriaceae</taxon>
        <taxon>Bifidobacterium</taxon>
    </lineage>
</organism>
<name>A0A2N5J087_9BIFI</name>
<sequence>MRNHHRVVLTWIVGVLLISLASCSSAPSSQSSATAEPEFTGAYAQDYSQAYEQAKRNHSEFAVEALSDGELAESEVQESADRYVQCMADKGYTATKSIDGSGDVYHPDQTLDEAWTTRMERDMHDCDVQSGILYLSALWQQEQTNPDGKNDTSMVIDCLRRHDVVDDSMSDARIEQELNGGTDGAGGFSWIPYDMADPNYDADKAKWLQECQTNPRGF</sequence>
<accession>A0A2N5J087</accession>
<evidence type="ECO:0008006" key="4">
    <source>
        <dbReference type="Google" id="ProtNLM"/>
    </source>
</evidence>
<evidence type="ECO:0000313" key="2">
    <source>
        <dbReference type="EMBL" id="PLS27626.1"/>
    </source>
</evidence>
<feature type="chain" id="PRO_5038663820" description="Lipoprotein" evidence="1">
    <location>
        <begin position="27"/>
        <end position="218"/>
    </location>
</feature>
<protein>
    <recommendedName>
        <fullName evidence="4">Lipoprotein</fullName>
    </recommendedName>
</protein>
<comment type="caution">
    <text evidence="2">The sequence shown here is derived from an EMBL/GenBank/DDBJ whole genome shotgun (WGS) entry which is preliminary data.</text>
</comment>
<proteinExistence type="predicted"/>
<reference evidence="2 3" key="1">
    <citation type="submission" date="2017-07" db="EMBL/GenBank/DDBJ databases">
        <title>Bifidobacterium novel species.</title>
        <authorList>
            <person name="Lugli G.A."/>
            <person name="Milani C."/>
            <person name="Duranti S."/>
            <person name="Mangifesta M."/>
        </authorList>
    </citation>
    <scope>NUCLEOTIDE SEQUENCE [LARGE SCALE GENOMIC DNA]</scope>
    <source>
        <strain evidence="2 3">77</strain>
    </source>
</reference>
<dbReference type="AlphaFoldDB" id="A0A2N5J087"/>
<evidence type="ECO:0000256" key="1">
    <source>
        <dbReference type="SAM" id="SignalP"/>
    </source>
</evidence>
<keyword evidence="1" id="KW-0732">Signal</keyword>
<feature type="signal peptide" evidence="1">
    <location>
        <begin position="1"/>
        <end position="26"/>
    </location>
</feature>
<dbReference type="EMBL" id="NMWT01000022">
    <property type="protein sequence ID" value="PLS27626.1"/>
    <property type="molecule type" value="Genomic_DNA"/>
</dbReference>
<dbReference type="PROSITE" id="PS51257">
    <property type="entry name" value="PROKAR_LIPOPROTEIN"/>
    <property type="match status" value="1"/>
</dbReference>
<keyword evidence="3" id="KW-1185">Reference proteome</keyword>
<evidence type="ECO:0000313" key="3">
    <source>
        <dbReference type="Proteomes" id="UP000235034"/>
    </source>
</evidence>
<dbReference type="Proteomes" id="UP000235034">
    <property type="component" value="Unassembled WGS sequence"/>
</dbReference>